<dbReference type="Proteomes" id="UP000319342">
    <property type="component" value="Chromosome"/>
</dbReference>
<gene>
    <name evidence="2" type="ORF">Pla163_06780</name>
</gene>
<dbReference type="EMBL" id="CP036290">
    <property type="protein sequence ID" value="QDU83579.1"/>
    <property type="molecule type" value="Genomic_DNA"/>
</dbReference>
<evidence type="ECO:0000256" key="1">
    <source>
        <dbReference type="SAM" id="SignalP"/>
    </source>
</evidence>
<evidence type="ECO:0000313" key="2">
    <source>
        <dbReference type="EMBL" id="QDU83579.1"/>
    </source>
</evidence>
<reference evidence="2 3" key="1">
    <citation type="submission" date="2019-02" db="EMBL/GenBank/DDBJ databases">
        <title>Deep-cultivation of Planctomycetes and their phenomic and genomic characterization uncovers novel biology.</title>
        <authorList>
            <person name="Wiegand S."/>
            <person name="Jogler M."/>
            <person name="Boedeker C."/>
            <person name="Pinto D."/>
            <person name="Vollmers J."/>
            <person name="Rivas-Marin E."/>
            <person name="Kohn T."/>
            <person name="Peeters S.H."/>
            <person name="Heuer A."/>
            <person name="Rast P."/>
            <person name="Oberbeckmann S."/>
            <person name="Bunk B."/>
            <person name="Jeske O."/>
            <person name="Meyerdierks A."/>
            <person name="Storesund J.E."/>
            <person name="Kallscheuer N."/>
            <person name="Luecker S."/>
            <person name="Lage O.M."/>
            <person name="Pohl T."/>
            <person name="Merkel B.J."/>
            <person name="Hornburger P."/>
            <person name="Mueller R.-W."/>
            <person name="Bruemmer F."/>
            <person name="Labrenz M."/>
            <person name="Spormann A.M."/>
            <person name="Op den Camp H."/>
            <person name="Overmann J."/>
            <person name="Amann R."/>
            <person name="Jetten M.S.M."/>
            <person name="Mascher T."/>
            <person name="Medema M.H."/>
            <person name="Devos D.P."/>
            <person name="Kaster A.-K."/>
            <person name="Ovreas L."/>
            <person name="Rohde M."/>
            <person name="Galperin M.Y."/>
            <person name="Jogler C."/>
        </authorList>
    </citation>
    <scope>NUCLEOTIDE SEQUENCE [LARGE SCALE GENOMIC DNA]</scope>
    <source>
        <strain evidence="2 3">Pla163</strain>
    </source>
</reference>
<feature type="signal peptide" evidence="1">
    <location>
        <begin position="1"/>
        <end position="19"/>
    </location>
</feature>
<proteinExistence type="predicted"/>
<accession>A0A518CWI4</accession>
<name>A0A518CWI4_9BACT</name>
<protein>
    <recommendedName>
        <fullName evidence="4">Sulfatase N-terminal domain-containing protein</fullName>
    </recommendedName>
</protein>
<dbReference type="RefSeq" id="WP_419186271.1">
    <property type="nucleotide sequence ID" value="NZ_CP036290.1"/>
</dbReference>
<dbReference type="AlphaFoldDB" id="A0A518CWI4"/>
<keyword evidence="3" id="KW-1185">Reference proteome</keyword>
<keyword evidence="1" id="KW-0732">Signal</keyword>
<evidence type="ECO:0000313" key="3">
    <source>
        <dbReference type="Proteomes" id="UP000319342"/>
    </source>
</evidence>
<sequence precursor="true">MSVVHIGAHSARAPFALLAACLAFLVGCGDDAPPKSDAPAVLVVFVDGVAGAVDAQLWAEELGPGASTGSMIGVSTSLTASFVSALTGLEPPEHGTFSATEYRAVVTARAPFENEQPWHGGPGPLVVSYGATTVRELSGGPDVLYGAPTALVGSRDLGHVFDALAAEAVDVQDRMGVSSETLAEARTLETIAVRRPRPGAPWPQGLADELERSVRPLLEADGRPIPETLDGWYERVVFAHYEAALERAFHRAWSRALAREVSERAESLDAVHTDWTVIVAGLRTDAMARGVVDLSERLPYCALSSARAPAAPTELRDLAYVVAAALGVEARAPERSPSDGLWRGSELVGTRDRWSMVERETEGGGTIGLLDPPASGLVLELATDAEPVDVLLVAHVDDVLIAADLGATVRRPERQGKRFELHLEPGERIVVHTRRRAPDLLMEFVRDGAAADPATLFVGAYPLGRTQIPRVLDAGGPKLDETELATRVRVTTGPAGLVRLEGRGDRERANLYRWPPLERPLQDEECTRTGFEVRLPGPGRIAVCVSREGLPEALADEWDGLDAWYEAHELALDGHVPAGDALRLIWPAMYMRSLESPPPVPAGALRLSALGPFLSDAPSDPDLRAFLSTLGDHE</sequence>
<organism evidence="2 3">
    <name type="scientific">Rohdeia mirabilis</name>
    <dbReference type="NCBI Taxonomy" id="2528008"/>
    <lineage>
        <taxon>Bacteria</taxon>
        <taxon>Pseudomonadati</taxon>
        <taxon>Planctomycetota</taxon>
        <taxon>Planctomycetia</taxon>
        <taxon>Planctomycetia incertae sedis</taxon>
        <taxon>Rohdeia</taxon>
    </lineage>
</organism>
<feature type="chain" id="PRO_5021846225" description="Sulfatase N-terminal domain-containing protein" evidence="1">
    <location>
        <begin position="20"/>
        <end position="634"/>
    </location>
</feature>
<evidence type="ECO:0008006" key="4">
    <source>
        <dbReference type="Google" id="ProtNLM"/>
    </source>
</evidence>